<dbReference type="EMBL" id="CATQJL010000316">
    <property type="protein sequence ID" value="CAJ0608510.1"/>
    <property type="molecule type" value="Genomic_DNA"/>
</dbReference>
<dbReference type="Proteomes" id="UP001176961">
    <property type="component" value="Unassembled WGS sequence"/>
</dbReference>
<keyword evidence="2" id="KW-1185">Reference proteome</keyword>
<sequence>MISHTSANLIVAHLFGVDAMLVNALLWLFLLMIVRGGLCTRFCWESRKILLRSGSSSEANPTWKCCELAVSAFD</sequence>
<organism evidence="1 2">
    <name type="scientific">Cylicocyclus nassatus</name>
    <name type="common">Nematode worm</name>
    <dbReference type="NCBI Taxonomy" id="53992"/>
    <lineage>
        <taxon>Eukaryota</taxon>
        <taxon>Metazoa</taxon>
        <taxon>Ecdysozoa</taxon>
        <taxon>Nematoda</taxon>
        <taxon>Chromadorea</taxon>
        <taxon>Rhabditida</taxon>
        <taxon>Rhabditina</taxon>
        <taxon>Rhabditomorpha</taxon>
        <taxon>Strongyloidea</taxon>
        <taxon>Strongylidae</taxon>
        <taxon>Cylicocyclus</taxon>
    </lineage>
</organism>
<gene>
    <name evidence="1" type="ORF">CYNAS_LOCUS20493</name>
</gene>
<name>A0AA36MFN9_CYLNA</name>
<dbReference type="AlphaFoldDB" id="A0AA36MFN9"/>
<proteinExistence type="predicted"/>
<accession>A0AA36MFN9</accession>
<evidence type="ECO:0000313" key="2">
    <source>
        <dbReference type="Proteomes" id="UP001176961"/>
    </source>
</evidence>
<protein>
    <submittedName>
        <fullName evidence="1">Uncharacterized protein</fullName>
    </submittedName>
</protein>
<comment type="caution">
    <text evidence="1">The sequence shown here is derived from an EMBL/GenBank/DDBJ whole genome shotgun (WGS) entry which is preliminary data.</text>
</comment>
<evidence type="ECO:0000313" key="1">
    <source>
        <dbReference type="EMBL" id="CAJ0608510.1"/>
    </source>
</evidence>
<reference evidence="1" key="1">
    <citation type="submission" date="2023-07" db="EMBL/GenBank/DDBJ databases">
        <authorList>
            <consortium name="CYATHOMIX"/>
        </authorList>
    </citation>
    <scope>NUCLEOTIDE SEQUENCE</scope>
    <source>
        <strain evidence="1">N/A</strain>
    </source>
</reference>